<feature type="region of interest" description="Disordered" evidence="1">
    <location>
        <begin position="72"/>
        <end position="98"/>
    </location>
</feature>
<evidence type="ECO:0000313" key="2">
    <source>
        <dbReference type="EMBL" id="OWP04771.1"/>
    </source>
</evidence>
<comment type="caution">
    <text evidence="2">The sequence shown here is derived from an EMBL/GenBank/DDBJ whole genome shotgun (WGS) entry which is preliminary data.</text>
</comment>
<feature type="region of interest" description="Disordered" evidence="1">
    <location>
        <begin position="1"/>
        <end position="25"/>
    </location>
</feature>
<dbReference type="AlphaFoldDB" id="A0A218Z9L2"/>
<reference evidence="2 3" key="1">
    <citation type="submission" date="2017-04" db="EMBL/GenBank/DDBJ databases">
        <title>Draft genome sequence of Marssonina coronaria NL1: causal agent of apple blotch.</title>
        <authorList>
            <person name="Cheng Q."/>
        </authorList>
    </citation>
    <scope>NUCLEOTIDE SEQUENCE [LARGE SCALE GENOMIC DNA]</scope>
    <source>
        <strain evidence="2 3">NL1</strain>
    </source>
</reference>
<gene>
    <name evidence="2" type="ORF">B2J93_4053</name>
</gene>
<evidence type="ECO:0000313" key="3">
    <source>
        <dbReference type="Proteomes" id="UP000242519"/>
    </source>
</evidence>
<feature type="compositionally biased region" description="Polar residues" evidence="1">
    <location>
        <begin position="14"/>
        <end position="25"/>
    </location>
</feature>
<sequence>MVQEPEDAAFGSGEASQSVPFNPVSQVGDIQSFSVSSTKAPRERSSKSLCLDMILCIRPILTPYGKCTRQPPATLDSTTSDEWAPHPPADIDLKLRDM</sequence>
<proteinExistence type="predicted"/>
<accession>A0A218Z9L2</accession>
<keyword evidence="3" id="KW-1185">Reference proteome</keyword>
<dbReference type="EMBL" id="MZNU01000093">
    <property type="protein sequence ID" value="OWP04771.1"/>
    <property type="molecule type" value="Genomic_DNA"/>
</dbReference>
<evidence type="ECO:0000256" key="1">
    <source>
        <dbReference type="SAM" id="MobiDB-lite"/>
    </source>
</evidence>
<dbReference type="InParanoid" id="A0A218Z9L2"/>
<organism evidence="2 3">
    <name type="scientific">Diplocarpon coronariae</name>
    <dbReference type="NCBI Taxonomy" id="2795749"/>
    <lineage>
        <taxon>Eukaryota</taxon>
        <taxon>Fungi</taxon>
        <taxon>Dikarya</taxon>
        <taxon>Ascomycota</taxon>
        <taxon>Pezizomycotina</taxon>
        <taxon>Leotiomycetes</taxon>
        <taxon>Helotiales</taxon>
        <taxon>Drepanopezizaceae</taxon>
        <taxon>Diplocarpon</taxon>
    </lineage>
</organism>
<dbReference type="Proteomes" id="UP000242519">
    <property type="component" value="Unassembled WGS sequence"/>
</dbReference>
<protein>
    <submittedName>
        <fullName evidence="2">Uncharacterized protein</fullName>
    </submittedName>
</protein>
<name>A0A218Z9L2_9HELO</name>
<feature type="compositionally biased region" description="Basic and acidic residues" evidence="1">
    <location>
        <begin position="89"/>
        <end position="98"/>
    </location>
</feature>